<feature type="region of interest" description="Disordered" evidence="5">
    <location>
        <begin position="95"/>
        <end position="118"/>
    </location>
</feature>
<evidence type="ECO:0008006" key="9">
    <source>
        <dbReference type="Google" id="ProtNLM"/>
    </source>
</evidence>
<dbReference type="GO" id="GO:0003676">
    <property type="term" value="F:nucleic acid binding"/>
    <property type="evidence" value="ECO:0007669"/>
    <property type="project" value="InterPro"/>
</dbReference>
<protein>
    <recommendedName>
        <fullName evidence="9">3'-5' exonuclease domain-containing protein</fullName>
    </recommendedName>
</protein>
<dbReference type="PANTHER" id="PTHR13620:SF109">
    <property type="entry name" value="3'-5' EXONUCLEASE"/>
    <property type="match status" value="1"/>
</dbReference>
<evidence type="ECO:0000256" key="1">
    <source>
        <dbReference type="ARBA" id="ARBA00022722"/>
    </source>
</evidence>
<evidence type="ECO:0000313" key="7">
    <source>
        <dbReference type="EMBL" id="KAK6993004.1"/>
    </source>
</evidence>
<keyword evidence="2" id="KW-0479">Metal-binding</keyword>
<keyword evidence="8" id="KW-1185">Reference proteome</keyword>
<dbReference type="EMBL" id="JAWWNJ010000105">
    <property type="protein sequence ID" value="KAK6993004.1"/>
    <property type="molecule type" value="Genomic_DNA"/>
</dbReference>
<feature type="compositionally biased region" description="Acidic residues" evidence="5">
    <location>
        <begin position="102"/>
        <end position="113"/>
    </location>
</feature>
<feature type="region of interest" description="Disordered" evidence="5">
    <location>
        <begin position="805"/>
        <end position="850"/>
    </location>
</feature>
<keyword evidence="3" id="KW-0378">Hydrolase</keyword>
<feature type="region of interest" description="Disordered" evidence="5">
    <location>
        <begin position="24"/>
        <end position="55"/>
    </location>
</feature>
<accession>A0AAV9ZVL6</accession>
<reference evidence="7 8" key="1">
    <citation type="journal article" date="2024" name="J Genomics">
        <title>Draft genome sequencing and assembly of Favolaschia claudopus CIRM-BRFM 2984 isolated from oak limbs.</title>
        <authorList>
            <person name="Navarro D."/>
            <person name="Drula E."/>
            <person name="Chaduli D."/>
            <person name="Cazenave R."/>
            <person name="Ahrendt S."/>
            <person name="Wang J."/>
            <person name="Lipzen A."/>
            <person name="Daum C."/>
            <person name="Barry K."/>
            <person name="Grigoriev I.V."/>
            <person name="Favel A."/>
            <person name="Rosso M.N."/>
            <person name="Martin F."/>
        </authorList>
    </citation>
    <scope>NUCLEOTIDE SEQUENCE [LARGE SCALE GENOMIC DNA]</scope>
    <source>
        <strain evidence="7 8">CIRM-BRFM 2984</strain>
    </source>
</reference>
<dbReference type="GO" id="GO:0046872">
    <property type="term" value="F:metal ion binding"/>
    <property type="evidence" value="ECO:0007669"/>
    <property type="project" value="UniProtKB-KW"/>
</dbReference>
<keyword evidence="4" id="KW-0269">Exonuclease</keyword>
<evidence type="ECO:0000256" key="3">
    <source>
        <dbReference type="ARBA" id="ARBA00022801"/>
    </source>
</evidence>
<sequence>MSKFTKNSVQGIPRSSQLAPTRLYSIFAPRAPPSQPPIDGAGGHATQDPDSHIQALPDSISQAGTISDSDLAALLADLNLASPLESENVIDETLLADSAPSDSEEAVEPESQPEAEKGSICEGFLQTLVTQLRHEINRFGRPTAYEHGSFWQRSRDPIFALDAARKSDGGMNPRELYMLDTFLWLPGLKTRLPGEPDILVCPRVNCTGRLTRKAPVPLPGVYGGSIETISCLQTVLNATFRRVGSRIREQIPESFTDFKPQAFITARAAIDKNLLSLMRGVFNSRCGPKPFADVLSEMHHLDHGQRELIYLAALRSSPTAVPTSPEQFSAYNDKLRFCGSTPSPNYCKAVFVDWLQAHRPYYDRIVKSFIYALIKLLALLNGVQTHVALYTVVNEYEEIRGQYLVLTKELSYVEECYKKIARSLELHGHEPTQLMWSDNARAERSFHERCLPSLKNGVVHIGQNAYSHLPLLTLDSEQFTFLSQPDLIDAACFQILRRVEYSKVMVTLAIQYNMQPDGQGGLVAAHGHPGVDLIGLATAEDMYLFKISDLKSVAHAPPNLIALLSSDRVVKLGYQVDAQFRRLEDLWNLQAAANTSSIDIGRLAKTKGVVSDSKASFSTLVGCVLGRSIAENNTIQLSDWGSSNLTPSQLSFVAVKLHAAHCIGNSLMRDPSVGLPIYSIIPGTLVDIRGGATKIVARGQILEQPATGSLIPVQHGMGDFEKKVKLTAHRVLVQVDEVLIPGYEPALHKLALGNFGPAPFNIIMMRSMVVTRKRVPPVRVPTSQEGFSMPESLEGYDPLENVLGPNDIPDNLRPNDYAGIDGTVGSSQVKDDFDDDDDAEVTDADAGSDAIGQRAVVDDSSLNSASIISHVPATTTTDSDDEYSHMDGVELAHLMEIHEQQQSTLAVTTTSTSTNSESATNLLTQPRNHSPATLPTRTLEDIWHVKDRLLKLLPSGHSAFRPFAIALGLATFVYDRDDRMRVDEVLRKKGQTWNEAIRKETSKMHRRVKRYIPPPDILVPALTALFSCWQDIECSINPRKNEHAVVPMETMEEFAVYNTLMKSGTFYLSGSANNSTQASKMAQTVDFSKLGRHWTTLVHMRANESREPHQKMYYKLTQQLERHHNSWVKVRAENATMEISRKSRQDITKILEDPERFAVVLDAVEPAGLIARRSKGKEKAHGKGPVSFSTLFSNPAPVVPSTSVEITSNMQAGTIIPYYSLQSAPPHSQPLSQLVTVDFTVNAGSSSGNGLGHSFVTLPIATNLNLNTVAMHPSRPTMVPLAAVRKEKTKKKCAACRDHKCVRAAECAGSGGRDLCFCVTTGRHAGALKRRRTARRHFNQFIWDNFGHTI</sequence>
<dbReference type="Proteomes" id="UP001362999">
    <property type="component" value="Unassembled WGS sequence"/>
</dbReference>
<evidence type="ECO:0000256" key="2">
    <source>
        <dbReference type="ARBA" id="ARBA00022723"/>
    </source>
</evidence>
<evidence type="ECO:0000256" key="5">
    <source>
        <dbReference type="SAM" id="MobiDB-lite"/>
    </source>
</evidence>
<name>A0AAV9ZVL6_9AGAR</name>
<dbReference type="PANTHER" id="PTHR13620">
    <property type="entry name" value="3-5 EXONUCLEASE"/>
    <property type="match status" value="1"/>
</dbReference>
<dbReference type="InterPro" id="IPR051132">
    <property type="entry name" value="3-5_Exonuclease_domain"/>
</dbReference>
<organism evidence="7 8">
    <name type="scientific">Favolaschia claudopus</name>
    <dbReference type="NCBI Taxonomy" id="2862362"/>
    <lineage>
        <taxon>Eukaryota</taxon>
        <taxon>Fungi</taxon>
        <taxon>Dikarya</taxon>
        <taxon>Basidiomycota</taxon>
        <taxon>Agaricomycotina</taxon>
        <taxon>Agaricomycetes</taxon>
        <taxon>Agaricomycetidae</taxon>
        <taxon>Agaricales</taxon>
        <taxon>Marasmiineae</taxon>
        <taxon>Mycenaceae</taxon>
        <taxon>Favolaschia</taxon>
    </lineage>
</organism>
<dbReference type="InterPro" id="IPR036397">
    <property type="entry name" value="RNaseH_sf"/>
</dbReference>
<dbReference type="GO" id="GO:0008408">
    <property type="term" value="F:3'-5' exonuclease activity"/>
    <property type="evidence" value="ECO:0007669"/>
    <property type="project" value="TreeGrafter"/>
</dbReference>
<gene>
    <name evidence="6" type="ORF">R3P38DRAFT_3372027</name>
    <name evidence="7" type="ORF">R3P38DRAFT_3427694</name>
</gene>
<keyword evidence="1" id="KW-0540">Nuclease</keyword>
<dbReference type="SUPFAM" id="SSF53098">
    <property type="entry name" value="Ribonuclease H-like"/>
    <property type="match status" value="1"/>
</dbReference>
<evidence type="ECO:0000256" key="4">
    <source>
        <dbReference type="ARBA" id="ARBA00022839"/>
    </source>
</evidence>
<evidence type="ECO:0000313" key="6">
    <source>
        <dbReference type="EMBL" id="KAK6993003.1"/>
    </source>
</evidence>
<proteinExistence type="predicted"/>
<comment type="caution">
    <text evidence="7">The sequence shown here is derived from an EMBL/GenBank/DDBJ whole genome shotgun (WGS) entry which is preliminary data.</text>
</comment>
<dbReference type="Gene3D" id="3.30.420.10">
    <property type="entry name" value="Ribonuclease H-like superfamily/Ribonuclease H"/>
    <property type="match status" value="1"/>
</dbReference>
<feature type="compositionally biased region" description="Acidic residues" evidence="5">
    <location>
        <begin position="832"/>
        <end position="843"/>
    </location>
</feature>
<evidence type="ECO:0000313" key="8">
    <source>
        <dbReference type="Proteomes" id="UP001362999"/>
    </source>
</evidence>
<dbReference type="InterPro" id="IPR012337">
    <property type="entry name" value="RNaseH-like_sf"/>
</dbReference>
<dbReference type="EMBL" id="JAWWNJ010000105">
    <property type="protein sequence ID" value="KAK6993003.1"/>
    <property type="molecule type" value="Genomic_DNA"/>
</dbReference>